<dbReference type="HOGENOM" id="CLU_2659747_0_0_1"/>
<dbReference type="Proteomes" id="UP000013827">
    <property type="component" value="Unassembled WGS sequence"/>
</dbReference>
<dbReference type="EnsemblProtists" id="EOD31331">
    <property type="protein sequence ID" value="EOD31331"/>
    <property type="gene ID" value="EMIHUDRAFT_232128"/>
</dbReference>
<keyword evidence="3" id="KW-1185">Reference proteome</keyword>
<reference evidence="3" key="1">
    <citation type="journal article" date="2013" name="Nature">
        <title>Pan genome of the phytoplankton Emiliania underpins its global distribution.</title>
        <authorList>
            <person name="Read B.A."/>
            <person name="Kegel J."/>
            <person name="Klute M.J."/>
            <person name="Kuo A."/>
            <person name="Lefebvre S.C."/>
            <person name="Maumus F."/>
            <person name="Mayer C."/>
            <person name="Miller J."/>
            <person name="Monier A."/>
            <person name="Salamov A."/>
            <person name="Young J."/>
            <person name="Aguilar M."/>
            <person name="Claverie J.M."/>
            <person name="Frickenhaus S."/>
            <person name="Gonzalez K."/>
            <person name="Herman E.K."/>
            <person name="Lin Y.C."/>
            <person name="Napier J."/>
            <person name="Ogata H."/>
            <person name="Sarno A.F."/>
            <person name="Shmutz J."/>
            <person name="Schroeder D."/>
            <person name="de Vargas C."/>
            <person name="Verret F."/>
            <person name="von Dassow P."/>
            <person name="Valentin K."/>
            <person name="Van de Peer Y."/>
            <person name="Wheeler G."/>
            <person name="Dacks J.B."/>
            <person name="Delwiche C.F."/>
            <person name="Dyhrman S.T."/>
            <person name="Glockner G."/>
            <person name="John U."/>
            <person name="Richards T."/>
            <person name="Worden A.Z."/>
            <person name="Zhang X."/>
            <person name="Grigoriev I.V."/>
            <person name="Allen A.E."/>
            <person name="Bidle K."/>
            <person name="Borodovsky M."/>
            <person name="Bowler C."/>
            <person name="Brownlee C."/>
            <person name="Cock J.M."/>
            <person name="Elias M."/>
            <person name="Gladyshev V.N."/>
            <person name="Groth M."/>
            <person name="Guda C."/>
            <person name="Hadaegh A."/>
            <person name="Iglesias-Rodriguez M.D."/>
            <person name="Jenkins J."/>
            <person name="Jones B.M."/>
            <person name="Lawson T."/>
            <person name="Leese F."/>
            <person name="Lindquist E."/>
            <person name="Lobanov A."/>
            <person name="Lomsadze A."/>
            <person name="Malik S.B."/>
            <person name="Marsh M.E."/>
            <person name="Mackinder L."/>
            <person name="Mock T."/>
            <person name="Mueller-Roeber B."/>
            <person name="Pagarete A."/>
            <person name="Parker M."/>
            <person name="Probert I."/>
            <person name="Quesneville H."/>
            <person name="Raines C."/>
            <person name="Rensing S.A."/>
            <person name="Riano-Pachon D.M."/>
            <person name="Richier S."/>
            <person name="Rokitta S."/>
            <person name="Shiraiwa Y."/>
            <person name="Soanes D.M."/>
            <person name="van der Giezen M."/>
            <person name="Wahlund T.M."/>
            <person name="Williams B."/>
            <person name="Wilson W."/>
            <person name="Wolfe G."/>
            <person name="Wurch L.L."/>
        </authorList>
    </citation>
    <scope>NUCLEOTIDE SEQUENCE</scope>
</reference>
<proteinExistence type="predicted"/>
<protein>
    <submittedName>
        <fullName evidence="2">Uncharacterized protein</fullName>
    </submittedName>
</protein>
<name>A0A0D3K6E6_EMIH1</name>
<keyword evidence="1" id="KW-0472">Membrane</keyword>
<accession>A0A0D3K6E6</accession>
<reference evidence="2" key="2">
    <citation type="submission" date="2024-10" db="UniProtKB">
        <authorList>
            <consortium name="EnsemblProtists"/>
        </authorList>
    </citation>
    <scope>IDENTIFICATION</scope>
</reference>
<evidence type="ECO:0000313" key="2">
    <source>
        <dbReference type="EnsemblProtists" id="EOD31331"/>
    </source>
</evidence>
<keyword evidence="1" id="KW-0812">Transmembrane</keyword>
<sequence>MSAQSAVGACLGLDSDTLYALYAPDSGTAGASLAEEGAGSMMPLRSMLGGTLGGAVLFAVAAGLTGSGYVLKKPGF</sequence>
<feature type="transmembrane region" description="Helical" evidence="1">
    <location>
        <begin position="47"/>
        <end position="71"/>
    </location>
</feature>
<dbReference type="PaxDb" id="2903-EOD31331"/>
<dbReference type="RefSeq" id="XP_005783760.1">
    <property type="nucleotide sequence ID" value="XM_005783703.1"/>
</dbReference>
<evidence type="ECO:0000313" key="3">
    <source>
        <dbReference type="Proteomes" id="UP000013827"/>
    </source>
</evidence>
<dbReference type="GeneID" id="17276605"/>
<keyword evidence="1" id="KW-1133">Transmembrane helix</keyword>
<dbReference type="KEGG" id="ehx:EMIHUDRAFT_232128"/>
<evidence type="ECO:0000256" key="1">
    <source>
        <dbReference type="SAM" id="Phobius"/>
    </source>
</evidence>
<dbReference type="AlphaFoldDB" id="A0A0D3K6E6"/>
<organism evidence="2 3">
    <name type="scientific">Emiliania huxleyi (strain CCMP1516)</name>
    <dbReference type="NCBI Taxonomy" id="280463"/>
    <lineage>
        <taxon>Eukaryota</taxon>
        <taxon>Haptista</taxon>
        <taxon>Haptophyta</taxon>
        <taxon>Prymnesiophyceae</taxon>
        <taxon>Isochrysidales</taxon>
        <taxon>Noelaerhabdaceae</taxon>
        <taxon>Emiliania</taxon>
    </lineage>
</organism>